<evidence type="ECO:0000313" key="2">
    <source>
        <dbReference type="EMBL" id="JAP44668.1"/>
    </source>
</evidence>
<name>A0A0X3NYK7_SCHSO</name>
<feature type="region of interest" description="Disordered" evidence="1">
    <location>
        <begin position="154"/>
        <end position="267"/>
    </location>
</feature>
<organism evidence="2">
    <name type="scientific">Schistocephalus solidus</name>
    <name type="common">Tapeworm</name>
    <dbReference type="NCBI Taxonomy" id="70667"/>
    <lineage>
        <taxon>Eukaryota</taxon>
        <taxon>Metazoa</taxon>
        <taxon>Spiralia</taxon>
        <taxon>Lophotrochozoa</taxon>
        <taxon>Platyhelminthes</taxon>
        <taxon>Cestoda</taxon>
        <taxon>Eucestoda</taxon>
        <taxon>Diphyllobothriidea</taxon>
        <taxon>Diphyllobothriidae</taxon>
        <taxon>Schistocephalus</taxon>
    </lineage>
</organism>
<feature type="compositionally biased region" description="Basic and acidic residues" evidence="1">
    <location>
        <begin position="237"/>
        <end position="252"/>
    </location>
</feature>
<protein>
    <submittedName>
        <fullName evidence="2">Uncharacterized protein</fullName>
    </submittedName>
</protein>
<feature type="region of interest" description="Disordered" evidence="1">
    <location>
        <begin position="370"/>
        <end position="395"/>
    </location>
</feature>
<feature type="compositionally biased region" description="Polar residues" evidence="1">
    <location>
        <begin position="174"/>
        <end position="187"/>
    </location>
</feature>
<dbReference type="EMBL" id="GEEE01018557">
    <property type="protein sequence ID" value="JAP44668.1"/>
    <property type="molecule type" value="Transcribed_RNA"/>
</dbReference>
<evidence type="ECO:0000256" key="1">
    <source>
        <dbReference type="SAM" id="MobiDB-lite"/>
    </source>
</evidence>
<feature type="compositionally biased region" description="Basic and acidic residues" evidence="1">
    <location>
        <begin position="380"/>
        <end position="395"/>
    </location>
</feature>
<reference evidence="2" key="1">
    <citation type="submission" date="2016-01" db="EMBL/GenBank/DDBJ databases">
        <title>Reference transcriptome for the parasite Schistocephalus solidus: insights into the molecular evolution of parasitism.</title>
        <authorList>
            <person name="Hebert F.O."/>
            <person name="Grambauer S."/>
            <person name="Barber I."/>
            <person name="Landry C.R."/>
            <person name="Aubin-Horth N."/>
        </authorList>
    </citation>
    <scope>NUCLEOTIDE SEQUENCE</scope>
</reference>
<accession>A0A0X3NYK7</accession>
<sequence>MIRKDNTSSEPTVPVLSKKVPDFLRKHDRVFILRGKLFQLDRSSLNVVYNHIRQKLVELGLLPAPLTKGERADLRAELEKSPWMNMECLEARHAKQVCFEEWKANPCQETANAWKAACDKLRGKLMKLRQFWIEKIDSVNYFQDYEDLPLADDVSIAPSTTPQRPRSPDGPCSQKPQLAFSESSQDFAPSRSESKYPVYPYTDKGGSLSIPSGTSSSLGAGRQSRERSRSPLATSRDNTEHQCSSHDGRRPPESSGRPRGCNQSQSYDERNGCISHLDSAGKYGCRQCGHHHYQHPSELATGEVQNLLGSDCSQYQYPIGPSRHLKAEYTCYKPTVERRESSEPGQSHSYATEGANECGQKRYEVYCPTSSSFSSVSYRQRPDLPPHAKDKKPVPRRCDVIISEYSRADGGPFLDK</sequence>
<gene>
    <name evidence="2" type="ORF">TR116707</name>
</gene>
<proteinExistence type="predicted"/>
<dbReference type="AlphaFoldDB" id="A0A0X3NYK7"/>
<feature type="compositionally biased region" description="Low complexity" evidence="1">
    <location>
        <begin position="205"/>
        <end position="219"/>
    </location>
</feature>